<evidence type="ECO:0000313" key="10">
    <source>
        <dbReference type="WBParaSite" id="jg23251"/>
    </source>
</evidence>
<keyword evidence="9" id="KW-1185">Reference proteome</keyword>
<dbReference type="PANTHER" id="PTHR23044">
    <property type="entry name" value="3'-5' EXONUCLEASE ERI1-RELATED"/>
    <property type="match status" value="1"/>
</dbReference>
<evidence type="ECO:0000256" key="6">
    <source>
        <dbReference type="ARBA" id="ARBA00023158"/>
    </source>
</evidence>
<organism evidence="9 10">
    <name type="scientific">Ditylenchus dipsaci</name>
    <dbReference type="NCBI Taxonomy" id="166011"/>
    <lineage>
        <taxon>Eukaryota</taxon>
        <taxon>Metazoa</taxon>
        <taxon>Ecdysozoa</taxon>
        <taxon>Nematoda</taxon>
        <taxon>Chromadorea</taxon>
        <taxon>Rhabditida</taxon>
        <taxon>Tylenchina</taxon>
        <taxon>Tylenchomorpha</taxon>
        <taxon>Sphaerularioidea</taxon>
        <taxon>Anguinidae</taxon>
        <taxon>Anguininae</taxon>
        <taxon>Ditylenchus</taxon>
    </lineage>
</organism>
<evidence type="ECO:0000259" key="8">
    <source>
        <dbReference type="PROSITE" id="PS50800"/>
    </source>
</evidence>
<proteinExistence type="predicted"/>
<dbReference type="InterPro" id="IPR036397">
    <property type="entry name" value="RNaseH_sf"/>
</dbReference>
<dbReference type="PROSITE" id="PS50800">
    <property type="entry name" value="SAP"/>
    <property type="match status" value="1"/>
</dbReference>
<dbReference type="InterPro" id="IPR047201">
    <property type="entry name" value="ERI-1_3'hExo-like"/>
</dbReference>
<dbReference type="AlphaFoldDB" id="A0A915DV13"/>
<dbReference type="SMART" id="SM00513">
    <property type="entry name" value="SAP"/>
    <property type="match status" value="1"/>
</dbReference>
<keyword evidence="3" id="KW-0540">Nuclease</keyword>
<evidence type="ECO:0000256" key="2">
    <source>
        <dbReference type="ARBA" id="ARBA00022490"/>
    </source>
</evidence>
<dbReference type="InterPro" id="IPR051274">
    <property type="entry name" value="3-5_Exoribonuclease"/>
</dbReference>
<keyword evidence="7" id="KW-1133">Transmembrane helix</keyword>
<evidence type="ECO:0000256" key="4">
    <source>
        <dbReference type="ARBA" id="ARBA00022801"/>
    </source>
</evidence>
<dbReference type="GO" id="GO:0003676">
    <property type="term" value="F:nucleic acid binding"/>
    <property type="evidence" value="ECO:0007669"/>
    <property type="project" value="InterPro"/>
</dbReference>
<comment type="subcellular location">
    <subcellularLocation>
        <location evidence="1">Cytoplasm</location>
    </subcellularLocation>
</comment>
<dbReference type="GO" id="GO:0000175">
    <property type="term" value="F:3'-5'-RNA exonuclease activity"/>
    <property type="evidence" value="ECO:0007669"/>
    <property type="project" value="InterPro"/>
</dbReference>
<dbReference type="SMART" id="SM00479">
    <property type="entry name" value="EXOIII"/>
    <property type="match status" value="1"/>
</dbReference>
<dbReference type="InterPro" id="IPR013520">
    <property type="entry name" value="Ribonucl_H"/>
</dbReference>
<evidence type="ECO:0000313" key="9">
    <source>
        <dbReference type="Proteomes" id="UP000887574"/>
    </source>
</evidence>
<dbReference type="GO" id="GO:0005737">
    <property type="term" value="C:cytoplasm"/>
    <property type="evidence" value="ECO:0007669"/>
    <property type="project" value="UniProtKB-SubCell"/>
</dbReference>
<dbReference type="PANTHER" id="PTHR23044:SF61">
    <property type="entry name" value="3'-5' EXORIBONUCLEASE 1-RELATED"/>
    <property type="match status" value="1"/>
</dbReference>
<keyword evidence="7" id="KW-0472">Membrane</keyword>
<keyword evidence="6" id="KW-0943">RNA-mediated gene silencing</keyword>
<dbReference type="Pfam" id="PF00929">
    <property type="entry name" value="RNase_T"/>
    <property type="match status" value="1"/>
</dbReference>
<keyword evidence="2" id="KW-0963">Cytoplasm</keyword>
<evidence type="ECO:0000256" key="1">
    <source>
        <dbReference type="ARBA" id="ARBA00004496"/>
    </source>
</evidence>
<dbReference type="WBParaSite" id="jg23251">
    <property type="protein sequence ID" value="jg23251"/>
    <property type="gene ID" value="jg23251"/>
</dbReference>
<dbReference type="Gene3D" id="3.30.420.10">
    <property type="entry name" value="Ribonuclease H-like superfamily/Ribonuclease H"/>
    <property type="match status" value="1"/>
</dbReference>
<feature type="domain" description="SAP" evidence="8">
    <location>
        <begin position="2"/>
        <end position="36"/>
    </location>
</feature>
<keyword evidence="4" id="KW-0378">Hydrolase</keyword>
<protein>
    <submittedName>
        <fullName evidence="10">SAP domain-containing protein</fullName>
    </submittedName>
</protein>
<dbReference type="CDD" id="cd06133">
    <property type="entry name" value="ERI-1_3'hExo_like"/>
    <property type="match status" value="1"/>
</dbReference>
<dbReference type="GO" id="GO:0031047">
    <property type="term" value="P:regulatory ncRNA-mediated gene silencing"/>
    <property type="evidence" value="ECO:0007669"/>
    <property type="project" value="UniProtKB-KW"/>
</dbReference>
<dbReference type="Pfam" id="PF02037">
    <property type="entry name" value="SAP"/>
    <property type="match status" value="1"/>
</dbReference>
<feature type="transmembrane region" description="Helical" evidence="7">
    <location>
        <begin position="360"/>
        <end position="382"/>
    </location>
</feature>
<keyword evidence="5" id="KW-0269">Exonuclease</keyword>
<dbReference type="SUPFAM" id="SSF53098">
    <property type="entry name" value="Ribonuclease H-like"/>
    <property type="match status" value="1"/>
</dbReference>
<evidence type="ECO:0000256" key="3">
    <source>
        <dbReference type="ARBA" id="ARBA00022722"/>
    </source>
</evidence>
<reference evidence="10" key="1">
    <citation type="submission" date="2022-11" db="UniProtKB">
        <authorList>
            <consortium name="WormBaseParasite"/>
        </authorList>
    </citation>
    <scope>IDENTIFICATION</scope>
</reference>
<dbReference type="InterPro" id="IPR012337">
    <property type="entry name" value="RNaseH-like_sf"/>
</dbReference>
<dbReference type="Proteomes" id="UP000887574">
    <property type="component" value="Unplaced"/>
</dbReference>
<evidence type="ECO:0000256" key="5">
    <source>
        <dbReference type="ARBA" id="ARBA00022839"/>
    </source>
</evidence>
<name>A0A915DV13_9BILA</name>
<dbReference type="InterPro" id="IPR003034">
    <property type="entry name" value="SAP_dom"/>
</dbReference>
<keyword evidence="7" id="KW-0812">Transmembrane</keyword>
<evidence type="ECO:0000256" key="7">
    <source>
        <dbReference type="SAM" id="Phobius"/>
    </source>
</evidence>
<accession>A0A915DV13</accession>
<sequence>MDDALSAAELRQKLQIYGLDFNGTRKQMLKRLEKHYRNSSTKQSLYSKEKVAKHRATLHYDYLIVIDFECTCEQGVPEYPHEIIEFPAVLINVATKSIVDHFRTYVRPVLNPKLSAFCTQLTGISQTTVNAAPVFAVALKMFRGWMQKHNLDQAELKYAYVTDGLYDIAKFLQMQFTHSNLEVLDHDFRSFINIRTAFWNRYRYIEEYKKSQKHSLFPKPVNLAAMLEELGMTFQGHQHSGLDDSRNIAAIVVRMLEDGSELRANEKLVRRENLSKWVSKEELSKGNQRELTNDTVSLLPYRTVRINRKVFLSKKHTRCESCDEEEEEESAGLARLVQSFVNNFAAFGSSFKNCYGDKSFQYLVIVFAAFILLRLVHTFVTYQ</sequence>